<evidence type="ECO:0000313" key="2">
    <source>
        <dbReference type="Proteomes" id="UP000515976"/>
    </source>
</evidence>
<evidence type="ECO:0000313" key="1">
    <source>
        <dbReference type="EMBL" id="QNN49896.1"/>
    </source>
</evidence>
<reference evidence="1 2" key="1">
    <citation type="submission" date="2020-08" db="EMBL/GenBank/DDBJ databases">
        <title>Genome sequence of Phycicoccus endophyticus JCM 31784T.</title>
        <authorList>
            <person name="Hyun D.-W."/>
            <person name="Bae J.-W."/>
        </authorList>
    </citation>
    <scope>NUCLEOTIDE SEQUENCE [LARGE SCALE GENOMIC DNA]</scope>
    <source>
        <strain evidence="1 2">JCM 31784</strain>
    </source>
</reference>
<name>A0A7G9R2S1_9MICO</name>
<dbReference type="Pfam" id="PF11392">
    <property type="entry name" value="AllH"/>
    <property type="match status" value="1"/>
</dbReference>
<protein>
    <submittedName>
        <fullName evidence="1">DUF2877 domain-containing protein</fullName>
    </submittedName>
</protein>
<proteinExistence type="predicted"/>
<keyword evidence="2" id="KW-1185">Reference proteome</keyword>
<dbReference type="KEGG" id="pei:H9L10_02060"/>
<accession>A0A7G9R2S1</accession>
<gene>
    <name evidence="1" type="ORF">H9L10_02060</name>
</gene>
<dbReference type="AlphaFoldDB" id="A0A7G9R2S1"/>
<dbReference type="RefSeq" id="WP_166103613.1">
    <property type="nucleotide sequence ID" value="NZ_BMMY01000002.1"/>
</dbReference>
<dbReference type="InterPro" id="IPR021530">
    <property type="entry name" value="AllH-like"/>
</dbReference>
<dbReference type="EMBL" id="CP060712">
    <property type="protein sequence ID" value="QNN49896.1"/>
    <property type="molecule type" value="Genomic_DNA"/>
</dbReference>
<organism evidence="1 2">
    <name type="scientific">Phycicoccus endophyticus</name>
    <dbReference type="NCBI Taxonomy" id="1690220"/>
    <lineage>
        <taxon>Bacteria</taxon>
        <taxon>Bacillati</taxon>
        <taxon>Actinomycetota</taxon>
        <taxon>Actinomycetes</taxon>
        <taxon>Micrococcales</taxon>
        <taxon>Intrasporangiaceae</taxon>
        <taxon>Phycicoccus</taxon>
    </lineage>
</organism>
<dbReference type="Proteomes" id="UP000515976">
    <property type="component" value="Chromosome"/>
</dbReference>
<sequence>MSFSRSDTARRGPAAPVLPGALSPLTADLVHGPRRVAVVLGAYRVGVYLGVGGRVLPVLAADGLALPGALRLAETSAALDLGAVAGDRVVLGAGTVGLAGVTVRGVRTWRPARVRAGAVSGGARQGRAVRSLLDGASAEAPGWLARGVRGALGGGDPHAAVHALVGRGPGLTPSGDDALAGGLLVRRARGAALAAGDPLLHAVRGRLGATTAVSASLLAAAGGGWATPEAVRLVDAAARADLDAVEAALPAVLALGHTSGRDLVAGVAAALGALDVTSRSAA</sequence>